<organism evidence="2 3">
    <name type="scientific">Rhodanobacter soli</name>
    <dbReference type="NCBI Taxonomy" id="590609"/>
    <lineage>
        <taxon>Bacteria</taxon>
        <taxon>Pseudomonadati</taxon>
        <taxon>Pseudomonadota</taxon>
        <taxon>Gammaproteobacteria</taxon>
        <taxon>Lysobacterales</taxon>
        <taxon>Rhodanobacteraceae</taxon>
        <taxon>Rhodanobacter</taxon>
    </lineage>
</organism>
<dbReference type="InterPro" id="IPR029068">
    <property type="entry name" value="Glyas_Bleomycin-R_OHBP_Dase"/>
</dbReference>
<dbReference type="Gene3D" id="3.30.720.120">
    <property type="match status" value="1"/>
</dbReference>
<evidence type="ECO:0000313" key="3">
    <source>
        <dbReference type="Proteomes" id="UP001549251"/>
    </source>
</evidence>
<comment type="caution">
    <text evidence="2">The sequence shown here is derived from an EMBL/GenBank/DDBJ whole genome shotgun (WGS) entry which is preliminary data.</text>
</comment>
<dbReference type="Gene3D" id="3.30.720.110">
    <property type="match status" value="1"/>
</dbReference>
<protein>
    <submittedName>
        <fullName evidence="2">PhnB protein</fullName>
    </submittedName>
</protein>
<dbReference type="PANTHER" id="PTHR34109:SF1">
    <property type="entry name" value="VOC DOMAIN-CONTAINING PROTEIN"/>
    <property type="match status" value="1"/>
</dbReference>
<gene>
    <name evidence="2" type="ORF">ABIE04_002448</name>
</gene>
<dbReference type="Pfam" id="PF00903">
    <property type="entry name" value="Glyoxalase"/>
    <property type="match status" value="1"/>
</dbReference>
<dbReference type="EMBL" id="JBEPSD010000002">
    <property type="protein sequence ID" value="MET4570087.1"/>
    <property type="molecule type" value="Genomic_DNA"/>
</dbReference>
<dbReference type="PANTHER" id="PTHR34109">
    <property type="entry name" value="BNAUNNG04460D PROTEIN-RELATED"/>
    <property type="match status" value="1"/>
</dbReference>
<dbReference type="PROSITE" id="PS51819">
    <property type="entry name" value="VOC"/>
    <property type="match status" value="1"/>
</dbReference>
<proteinExistence type="predicted"/>
<dbReference type="RefSeq" id="WP_354550497.1">
    <property type="nucleotide sequence ID" value="NZ_JBEPSD010000002.1"/>
</dbReference>
<dbReference type="Proteomes" id="UP001549251">
    <property type="component" value="Unassembled WGS sequence"/>
</dbReference>
<evidence type="ECO:0000259" key="1">
    <source>
        <dbReference type="PROSITE" id="PS51819"/>
    </source>
</evidence>
<keyword evidence="3" id="KW-1185">Reference proteome</keyword>
<reference evidence="2 3" key="1">
    <citation type="submission" date="2024-06" db="EMBL/GenBank/DDBJ databases">
        <title>Sorghum-associated microbial communities from plants grown in Nebraska, USA.</title>
        <authorList>
            <person name="Schachtman D."/>
        </authorList>
    </citation>
    <scope>NUCLEOTIDE SEQUENCE [LARGE SCALE GENOMIC DNA]</scope>
    <source>
        <strain evidence="2 3">1757</strain>
    </source>
</reference>
<name>A0ABV2PYR6_9GAMM</name>
<dbReference type="SUPFAM" id="SSF54593">
    <property type="entry name" value="Glyoxalase/Bleomycin resistance protein/Dihydroxybiphenyl dioxygenase"/>
    <property type="match status" value="1"/>
</dbReference>
<accession>A0ABV2PYR6</accession>
<feature type="domain" description="VOC" evidence="1">
    <location>
        <begin position="8"/>
        <end position="132"/>
    </location>
</feature>
<dbReference type="InterPro" id="IPR037523">
    <property type="entry name" value="VOC_core"/>
</dbReference>
<dbReference type="CDD" id="cd07246">
    <property type="entry name" value="VOC_like"/>
    <property type="match status" value="1"/>
</dbReference>
<evidence type="ECO:0000313" key="2">
    <source>
        <dbReference type="EMBL" id="MET4570087.1"/>
    </source>
</evidence>
<dbReference type="InterPro" id="IPR004360">
    <property type="entry name" value="Glyas_Fos-R_dOase_dom"/>
</dbReference>
<sequence length="151" mass="16780">MIERPTRYRNTVVPHIYVDGASDGIAFYDRAFGAVELLRVNRPDGKILHAEISVCGSLVMIGDPDDKLYAEPRALGRCTASLHIFSDDNEALLRRAVEAGAEEIQPPTDLFYGANSASVRDPFGHVWVLLTWKQDLEPAEIECRGNALLNR</sequence>